<reference evidence="3 4" key="1">
    <citation type="submission" date="2024-10" db="EMBL/GenBank/DDBJ databases">
        <title>Isolation, draft genome sequencing and identification of Phyllobacterium sp. NSA23, isolated from leaf soil.</title>
        <authorList>
            <person name="Akita H."/>
        </authorList>
    </citation>
    <scope>NUCLEOTIDE SEQUENCE [LARGE SCALE GENOMIC DNA]</scope>
    <source>
        <strain evidence="3 4">NSA23</strain>
    </source>
</reference>
<keyword evidence="2" id="KW-0732">Signal</keyword>
<dbReference type="EMBL" id="BAAFZP010000001">
    <property type="protein sequence ID" value="GAB1582964.1"/>
    <property type="molecule type" value="Genomic_DNA"/>
</dbReference>
<organism evidence="3 4">
    <name type="scientific">Phyllobacterium phragmitis</name>
    <dbReference type="NCBI Taxonomy" id="2670329"/>
    <lineage>
        <taxon>Bacteria</taxon>
        <taxon>Pseudomonadati</taxon>
        <taxon>Pseudomonadota</taxon>
        <taxon>Alphaproteobacteria</taxon>
        <taxon>Hyphomicrobiales</taxon>
        <taxon>Phyllobacteriaceae</taxon>
        <taxon>Phyllobacterium</taxon>
    </lineage>
</organism>
<sequence length="419" mass="45763">MSRYRRPLRAMMLALVPSVVTAPGSLFCGQAMAAAQLPRLEPYQLVRSLRMLQDQVVAGKPEALVMLNRVLVRIAEDLRTSPPDLWSKTDNLYAAVIYLLNGGNPDVVRPILAGAPPEALPSRLVAGALAYADANSVEVVQQFSDPLPPGLPNELVASIYLVTSPQLAGSDPAAALQRLDAIRLSMPGSLFEEAAIRRGLKIAARLHDAGKVKVLARNYLQRFPRSPYMQDFFLQFVDALLQLKDRIGNDEVAELARFARPEAQHAFYLRVARGALLDGQMERARFAAAKAVELAHELHVDDTQARLYSAASKAASMRAQDAIRTLSEIPKERLHERDKRLLEAAEAMAGRVVSEPVQLPAGPAAPSREALPVSTGSEAGPSWAQEQERPAPDTAIQETVDETKKKLAEIDRLLGKETQ</sequence>
<feature type="chain" id="PRO_5046101632" description="Chemotaxis protein MotC" evidence="2">
    <location>
        <begin position="23"/>
        <end position="419"/>
    </location>
</feature>
<accession>A0ABQ0H213</accession>
<evidence type="ECO:0000313" key="4">
    <source>
        <dbReference type="Proteomes" id="UP001628091"/>
    </source>
</evidence>
<comment type="caution">
    <text evidence="3">The sequence shown here is derived from an EMBL/GenBank/DDBJ whole genome shotgun (WGS) entry which is preliminary data.</text>
</comment>
<protein>
    <recommendedName>
        <fullName evidence="5">Chemotaxis protein MotC</fullName>
    </recommendedName>
</protein>
<evidence type="ECO:0008006" key="5">
    <source>
        <dbReference type="Google" id="ProtNLM"/>
    </source>
</evidence>
<evidence type="ECO:0000256" key="2">
    <source>
        <dbReference type="SAM" id="SignalP"/>
    </source>
</evidence>
<evidence type="ECO:0000313" key="3">
    <source>
        <dbReference type="EMBL" id="GAB1582964.1"/>
    </source>
</evidence>
<gene>
    <name evidence="3" type="ORF">PPNSA23_29070</name>
</gene>
<name>A0ABQ0H213_9HYPH</name>
<feature type="signal peptide" evidence="2">
    <location>
        <begin position="1"/>
        <end position="22"/>
    </location>
</feature>
<keyword evidence="4" id="KW-1185">Reference proteome</keyword>
<dbReference type="RefSeq" id="WP_407865493.1">
    <property type="nucleotide sequence ID" value="NZ_BAAFZP010000001.1"/>
</dbReference>
<dbReference type="Proteomes" id="UP001628091">
    <property type="component" value="Unassembled WGS sequence"/>
</dbReference>
<proteinExistence type="predicted"/>
<feature type="region of interest" description="Disordered" evidence="1">
    <location>
        <begin position="357"/>
        <end position="403"/>
    </location>
</feature>
<evidence type="ECO:0000256" key="1">
    <source>
        <dbReference type="SAM" id="MobiDB-lite"/>
    </source>
</evidence>